<dbReference type="SUPFAM" id="SSF48452">
    <property type="entry name" value="TPR-like"/>
    <property type="match status" value="2"/>
</dbReference>
<feature type="repeat" description="TPR" evidence="1">
    <location>
        <begin position="500"/>
        <end position="533"/>
    </location>
</feature>
<gene>
    <name evidence="3" type="ORF">ACFSRZ_06415</name>
</gene>
<dbReference type="InterPro" id="IPR011990">
    <property type="entry name" value="TPR-like_helical_dom_sf"/>
</dbReference>
<dbReference type="InterPro" id="IPR019734">
    <property type="entry name" value="TPR_rpt"/>
</dbReference>
<dbReference type="PANTHER" id="PTHR12558">
    <property type="entry name" value="CELL DIVISION CYCLE 16,23,27"/>
    <property type="match status" value="1"/>
</dbReference>
<dbReference type="Proteomes" id="UP001597508">
    <property type="component" value="Unassembled WGS sequence"/>
</dbReference>
<protein>
    <submittedName>
        <fullName evidence="3">Tetratricopeptide repeat protein</fullName>
    </submittedName>
</protein>
<accession>A0ABW5LSN1</accession>
<keyword evidence="4" id="KW-1185">Reference proteome</keyword>
<organism evidence="3 4">
    <name type="scientific">Pseudotenacibaculum haliotis</name>
    <dbReference type="NCBI Taxonomy" id="1862138"/>
    <lineage>
        <taxon>Bacteria</taxon>
        <taxon>Pseudomonadati</taxon>
        <taxon>Bacteroidota</taxon>
        <taxon>Flavobacteriia</taxon>
        <taxon>Flavobacteriales</taxon>
        <taxon>Flavobacteriaceae</taxon>
        <taxon>Pseudotenacibaculum</taxon>
    </lineage>
</organism>
<dbReference type="RefSeq" id="WP_379665708.1">
    <property type="nucleotide sequence ID" value="NZ_JBHULH010000003.1"/>
</dbReference>
<dbReference type="PANTHER" id="PTHR12558:SF44">
    <property type="entry name" value="TETRATRICOPEPTIDE REPEAT-CONTAINING PROTEIN"/>
    <property type="match status" value="1"/>
</dbReference>
<keyword evidence="2" id="KW-0732">Signal</keyword>
<dbReference type="Pfam" id="PF13174">
    <property type="entry name" value="TPR_6"/>
    <property type="match status" value="2"/>
</dbReference>
<evidence type="ECO:0000256" key="2">
    <source>
        <dbReference type="SAM" id="SignalP"/>
    </source>
</evidence>
<dbReference type="Gene3D" id="1.25.40.10">
    <property type="entry name" value="Tetratricopeptide repeat domain"/>
    <property type="match status" value="4"/>
</dbReference>
<name>A0ABW5LSN1_9FLAO</name>
<feature type="signal peptide" evidence="2">
    <location>
        <begin position="1"/>
        <end position="18"/>
    </location>
</feature>
<keyword evidence="1" id="KW-0802">TPR repeat</keyword>
<dbReference type="PROSITE" id="PS50005">
    <property type="entry name" value="TPR"/>
    <property type="match status" value="2"/>
</dbReference>
<dbReference type="EMBL" id="JBHULH010000003">
    <property type="protein sequence ID" value="MFD2566998.1"/>
    <property type="molecule type" value="Genomic_DNA"/>
</dbReference>
<evidence type="ECO:0000313" key="4">
    <source>
        <dbReference type="Proteomes" id="UP001597508"/>
    </source>
</evidence>
<dbReference type="Pfam" id="PF13432">
    <property type="entry name" value="TPR_16"/>
    <property type="match status" value="1"/>
</dbReference>
<sequence>MKKAFIIIALLYSCFAFSQNNFMLAEDYMRQGEYKKAAQIYESLLKRNPFNTTYLKRLVTCFQETDQYLKAETLLRETLKNNPGQKYLHVEIGYNFERQQKMILAKREYEIALNSIDINPSLGGIIGRMFRQNNSLDNAIIAYTKTMELNKNANYQFQIAQIYGEKGEFDKMFGAYIELVDQNESYLGTVQRLTSRYITDDSKNENNVSLKRALLRKSVSNPKDVWNELLSWLFAKQKEYQKAFIQEKALFKRNPEYIDNIITLGKIAFNDRDYAAAKDCFAFLLENTNFIDEKLNAELYLLKVGIETGEKNITQRFDTVLSTYGINSKTIPLQIAYADFLTFKSGNPEKAENILENALSFSKSKFQQARIKLKLGDVLVFTGRFNKALIYFSQVQTKLKNHPLSQQARFKVAQTSYFKGDFKWAMAQLKVLKGSTSQLIANDAVDLFLVISDNEPKDSIPSGLKEYARADLLAYQNKDSEAMTILTGILSKYKGFPVEDEALFKQAQILVKQKKYNEAILTFAKVVALDPQGILNDDVYYEMAELYNKQLNLPEKAKEYYQKIIFEYPSSIYLVDARKKYRELRGDTIN</sequence>
<evidence type="ECO:0000313" key="3">
    <source>
        <dbReference type="EMBL" id="MFD2566998.1"/>
    </source>
</evidence>
<reference evidence="4" key="1">
    <citation type="journal article" date="2019" name="Int. J. Syst. Evol. Microbiol.">
        <title>The Global Catalogue of Microorganisms (GCM) 10K type strain sequencing project: providing services to taxonomists for standard genome sequencing and annotation.</title>
        <authorList>
            <consortium name="The Broad Institute Genomics Platform"/>
            <consortium name="The Broad Institute Genome Sequencing Center for Infectious Disease"/>
            <person name="Wu L."/>
            <person name="Ma J."/>
        </authorList>
    </citation>
    <scope>NUCLEOTIDE SEQUENCE [LARGE SCALE GENOMIC DNA]</scope>
    <source>
        <strain evidence="4">KCTC 52127</strain>
    </source>
</reference>
<dbReference type="SMART" id="SM00028">
    <property type="entry name" value="TPR"/>
    <property type="match status" value="6"/>
</dbReference>
<feature type="chain" id="PRO_5045183183" evidence="2">
    <location>
        <begin position="19"/>
        <end position="590"/>
    </location>
</feature>
<proteinExistence type="predicted"/>
<evidence type="ECO:0000256" key="1">
    <source>
        <dbReference type="PROSITE-ProRule" id="PRU00339"/>
    </source>
</evidence>
<comment type="caution">
    <text evidence="3">The sequence shown here is derived from an EMBL/GenBank/DDBJ whole genome shotgun (WGS) entry which is preliminary data.</text>
</comment>
<feature type="repeat" description="TPR" evidence="1">
    <location>
        <begin position="18"/>
        <end position="51"/>
    </location>
</feature>